<gene>
    <name evidence="1" type="ORF">CR513_27348</name>
</gene>
<accession>A0A371GJM1</accession>
<protein>
    <recommendedName>
        <fullName evidence="3">UBN2 domain-containing protein</fullName>
    </recommendedName>
</protein>
<dbReference type="Proteomes" id="UP000257109">
    <property type="component" value="Unassembled WGS sequence"/>
</dbReference>
<name>A0A371GJM1_MUCPR</name>
<evidence type="ECO:0000313" key="1">
    <source>
        <dbReference type="EMBL" id="RDX90762.1"/>
    </source>
</evidence>
<dbReference type="EMBL" id="QJKJ01005293">
    <property type="protein sequence ID" value="RDX90762.1"/>
    <property type="molecule type" value="Genomic_DNA"/>
</dbReference>
<dbReference type="AlphaFoldDB" id="A0A371GJM1"/>
<organism evidence="1 2">
    <name type="scientific">Mucuna pruriens</name>
    <name type="common">Velvet bean</name>
    <name type="synonym">Dolichos pruriens</name>
    <dbReference type="NCBI Taxonomy" id="157652"/>
    <lineage>
        <taxon>Eukaryota</taxon>
        <taxon>Viridiplantae</taxon>
        <taxon>Streptophyta</taxon>
        <taxon>Embryophyta</taxon>
        <taxon>Tracheophyta</taxon>
        <taxon>Spermatophyta</taxon>
        <taxon>Magnoliopsida</taxon>
        <taxon>eudicotyledons</taxon>
        <taxon>Gunneridae</taxon>
        <taxon>Pentapetalae</taxon>
        <taxon>rosids</taxon>
        <taxon>fabids</taxon>
        <taxon>Fabales</taxon>
        <taxon>Fabaceae</taxon>
        <taxon>Papilionoideae</taxon>
        <taxon>50 kb inversion clade</taxon>
        <taxon>NPAAA clade</taxon>
        <taxon>indigoferoid/millettioid clade</taxon>
        <taxon>Phaseoleae</taxon>
        <taxon>Mucuna</taxon>
    </lineage>
</organism>
<dbReference type="OrthoDB" id="1932348at2759"/>
<keyword evidence="2" id="KW-1185">Reference proteome</keyword>
<evidence type="ECO:0000313" key="2">
    <source>
        <dbReference type="Proteomes" id="UP000257109"/>
    </source>
</evidence>
<reference evidence="1" key="1">
    <citation type="submission" date="2018-05" db="EMBL/GenBank/DDBJ databases">
        <title>Draft genome of Mucuna pruriens seed.</title>
        <authorList>
            <person name="Nnadi N.E."/>
            <person name="Vos R."/>
            <person name="Hasami M.H."/>
            <person name="Devisetty U.K."/>
            <person name="Aguiy J.C."/>
        </authorList>
    </citation>
    <scope>NUCLEOTIDE SEQUENCE [LARGE SCALE GENOMIC DNA]</scope>
    <source>
        <strain evidence="1">JCA_2017</strain>
    </source>
</reference>
<proteinExistence type="predicted"/>
<sequence>MTSISSNSTQKLGHEYSKTHNNLKILDSLPNVWEPKSTIIQETCDIKTLTLDQIIGALRVYKVHLLKKTR</sequence>
<evidence type="ECO:0008006" key="3">
    <source>
        <dbReference type="Google" id="ProtNLM"/>
    </source>
</evidence>
<feature type="non-terminal residue" evidence="1">
    <location>
        <position position="1"/>
    </location>
</feature>
<comment type="caution">
    <text evidence="1">The sequence shown here is derived from an EMBL/GenBank/DDBJ whole genome shotgun (WGS) entry which is preliminary data.</text>
</comment>